<accession>A0ABQ2AWG4</accession>
<protein>
    <recommendedName>
        <fullName evidence="4">LytR family transcriptional regulator</fullName>
    </recommendedName>
</protein>
<evidence type="ECO:0000313" key="3">
    <source>
        <dbReference type="Proteomes" id="UP000643279"/>
    </source>
</evidence>
<feature type="compositionally biased region" description="Polar residues" evidence="1">
    <location>
        <begin position="49"/>
        <end position="65"/>
    </location>
</feature>
<evidence type="ECO:0000313" key="2">
    <source>
        <dbReference type="EMBL" id="GGI00064.1"/>
    </source>
</evidence>
<keyword evidence="3" id="KW-1185">Reference proteome</keyword>
<proteinExistence type="predicted"/>
<reference evidence="3" key="1">
    <citation type="journal article" date="2019" name="Int. J. Syst. Evol. Microbiol.">
        <title>The Global Catalogue of Microorganisms (GCM) 10K type strain sequencing project: providing services to taxonomists for standard genome sequencing and annotation.</title>
        <authorList>
            <consortium name="The Broad Institute Genomics Platform"/>
            <consortium name="The Broad Institute Genome Sequencing Center for Infectious Disease"/>
            <person name="Wu L."/>
            <person name="Ma J."/>
        </authorList>
    </citation>
    <scope>NUCLEOTIDE SEQUENCE [LARGE SCALE GENOMIC DNA]</scope>
    <source>
        <strain evidence="3">CGMCC 1.12778</strain>
    </source>
</reference>
<gene>
    <name evidence="2" type="ORF">GCM10007170_36350</name>
</gene>
<evidence type="ECO:0008006" key="4">
    <source>
        <dbReference type="Google" id="ProtNLM"/>
    </source>
</evidence>
<organism evidence="2 3">
    <name type="scientific">Arthrobacter liuii</name>
    <dbReference type="NCBI Taxonomy" id="1476996"/>
    <lineage>
        <taxon>Bacteria</taxon>
        <taxon>Bacillati</taxon>
        <taxon>Actinomycetota</taxon>
        <taxon>Actinomycetes</taxon>
        <taxon>Micrococcales</taxon>
        <taxon>Micrococcaceae</taxon>
        <taxon>Arthrobacter</taxon>
    </lineage>
</organism>
<feature type="region of interest" description="Disordered" evidence="1">
    <location>
        <begin position="29"/>
        <end position="65"/>
    </location>
</feature>
<name>A0ABQ2AWG4_9MICC</name>
<dbReference type="EMBL" id="BMFW01000024">
    <property type="protein sequence ID" value="GGI00064.1"/>
    <property type="molecule type" value="Genomic_DNA"/>
</dbReference>
<evidence type="ECO:0000256" key="1">
    <source>
        <dbReference type="SAM" id="MobiDB-lite"/>
    </source>
</evidence>
<dbReference type="Proteomes" id="UP000643279">
    <property type="component" value="Unassembled WGS sequence"/>
</dbReference>
<comment type="caution">
    <text evidence="2">The sequence shown here is derived from an EMBL/GenBank/DDBJ whole genome shotgun (WGS) entry which is preliminary data.</text>
</comment>
<sequence>MAALFGLPSGRVQQVPNIQGVQLYAGTDFATGTKPATPPPPAGSPGTEVAQTGSDVTCQTANTTG</sequence>